<dbReference type="NCBIfam" id="TIGR04256">
    <property type="entry name" value="GxxExxY"/>
    <property type="match status" value="1"/>
</dbReference>
<dbReference type="Proteomes" id="UP000228681">
    <property type="component" value="Unassembled WGS sequence"/>
</dbReference>
<dbReference type="InterPro" id="IPR026350">
    <property type="entry name" value="GxxExxY"/>
</dbReference>
<name>A0A2G9Z0Y3_9BACT</name>
<evidence type="ECO:0000313" key="1">
    <source>
        <dbReference type="EMBL" id="PIP25148.1"/>
    </source>
</evidence>
<dbReference type="AlphaFoldDB" id="A0A2G9Z0Y3"/>
<protein>
    <recommendedName>
        <fullName evidence="3">GxxExxY protein</fullName>
    </recommendedName>
</protein>
<sequence length="114" mass="13877">MRMPRISNKVIFPELSYRICGFCFYIHNKLGRYRNEKQYGDAFEDLLKANKIKYKREKSAPVSFKGEKERRNIPDFIIEDKIIVDLKAKPMILKEDYFQMRRYLVSHKKTWFNC</sequence>
<organism evidence="1 2">
    <name type="scientific">Candidatus Nealsonbacteria bacterium CG23_combo_of_CG06-09_8_20_14_all_36_12</name>
    <dbReference type="NCBI Taxonomy" id="1974718"/>
    <lineage>
        <taxon>Bacteria</taxon>
        <taxon>Candidatus Nealsoniibacteriota</taxon>
    </lineage>
</organism>
<comment type="caution">
    <text evidence="1">The sequence shown here is derived from an EMBL/GenBank/DDBJ whole genome shotgun (WGS) entry which is preliminary data.</text>
</comment>
<dbReference type="Pfam" id="PF13366">
    <property type="entry name" value="PDDEXK_3"/>
    <property type="match status" value="1"/>
</dbReference>
<accession>A0A2G9Z0Y3</accession>
<gene>
    <name evidence="1" type="ORF">COX34_00270</name>
</gene>
<proteinExistence type="predicted"/>
<reference evidence="1 2" key="1">
    <citation type="submission" date="2017-09" db="EMBL/GenBank/DDBJ databases">
        <title>Depth-based differentiation of microbial function through sediment-hosted aquifers and enrichment of novel symbionts in the deep terrestrial subsurface.</title>
        <authorList>
            <person name="Probst A.J."/>
            <person name="Ladd B."/>
            <person name="Jarett J.K."/>
            <person name="Geller-Mcgrath D.E."/>
            <person name="Sieber C.M."/>
            <person name="Emerson J.B."/>
            <person name="Anantharaman K."/>
            <person name="Thomas B.C."/>
            <person name="Malmstrom R."/>
            <person name="Stieglmeier M."/>
            <person name="Klingl A."/>
            <person name="Woyke T."/>
            <person name="Ryan C.M."/>
            <person name="Banfield J.F."/>
        </authorList>
    </citation>
    <scope>NUCLEOTIDE SEQUENCE [LARGE SCALE GENOMIC DNA]</scope>
    <source>
        <strain evidence="1">CG23_combo_of_CG06-09_8_20_14_all_36_12</strain>
    </source>
</reference>
<dbReference type="EMBL" id="PCRS01000004">
    <property type="protein sequence ID" value="PIP25148.1"/>
    <property type="molecule type" value="Genomic_DNA"/>
</dbReference>
<evidence type="ECO:0000313" key="2">
    <source>
        <dbReference type="Proteomes" id="UP000228681"/>
    </source>
</evidence>
<evidence type="ECO:0008006" key="3">
    <source>
        <dbReference type="Google" id="ProtNLM"/>
    </source>
</evidence>